<dbReference type="PANTHER" id="PTHR45631">
    <property type="entry name" value="OS07G0107800 PROTEIN-RELATED"/>
    <property type="match status" value="1"/>
</dbReference>
<dbReference type="OrthoDB" id="4062651at2759"/>
<dbReference type="GO" id="GO:0016301">
    <property type="term" value="F:kinase activity"/>
    <property type="evidence" value="ECO:0007669"/>
    <property type="project" value="UniProtKB-KW"/>
</dbReference>
<sequence length="181" mass="19566">MEIQKEKTRVRAATSTVAAATSTVAAASAATTVPLLKWTTATVLAATSSRYFHSNNLTQKGDVYSFGVVLLELITGQPAISRSKRNLVDWASPRIATRDIQAIVDPRLEGNYDANTLFKAGEIALACTSPRSIDRPTMTDVVAKLKDCLGTETVAEITCSLEMEQVESTSMPRFSSQPLLR</sequence>
<evidence type="ECO:0000313" key="1">
    <source>
        <dbReference type="EMBL" id="RWR78185.1"/>
    </source>
</evidence>
<dbReference type="Proteomes" id="UP000283530">
    <property type="component" value="Unassembled WGS sequence"/>
</dbReference>
<name>A0A3S3MZX0_9MAGN</name>
<dbReference type="AlphaFoldDB" id="A0A3S3MZX0"/>
<dbReference type="Gene3D" id="1.10.510.10">
    <property type="entry name" value="Transferase(Phosphotransferase) domain 1"/>
    <property type="match status" value="1"/>
</dbReference>
<protein>
    <submittedName>
        <fullName evidence="1">Putative Serine/threonine-protein kinase-transforming protein raf</fullName>
    </submittedName>
</protein>
<dbReference type="STRING" id="337451.A0A3S3MZX0"/>
<gene>
    <name evidence="1" type="ORF">CKAN_00670700</name>
</gene>
<reference evidence="1 2" key="1">
    <citation type="journal article" date="2019" name="Nat. Plants">
        <title>Stout camphor tree genome fills gaps in understanding of flowering plant genome evolution.</title>
        <authorList>
            <person name="Chaw S.M."/>
            <person name="Liu Y.C."/>
            <person name="Wu Y.W."/>
            <person name="Wang H.Y."/>
            <person name="Lin C.I."/>
            <person name="Wu C.S."/>
            <person name="Ke H.M."/>
            <person name="Chang L.Y."/>
            <person name="Hsu C.Y."/>
            <person name="Yang H.T."/>
            <person name="Sudianto E."/>
            <person name="Hsu M.H."/>
            <person name="Wu K.P."/>
            <person name="Wang L.N."/>
            <person name="Leebens-Mack J.H."/>
            <person name="Tsai I.J."/>
        </authorList>
    </citation>
    <scope>NUCLEOTIDE SEQUENCE [LARGE SCALE GENOMIC DNA]</scope>
    <source>
        <strain evidence="2">cv. Chaw 1501</strain>
        <tissue evidence="1">Young leaves</tissue>
    </source>
</reference>
<evidence type="ECO:0000313" key="2">
    <source>
        <dbReference type="Proteomes" id="UP000283530"/>
    </source>
</evidence>
<keyword evidence="1" id="KW-0418">Kinase</keyword>
<dbReference type="InterPro" id="IPR011009">
    <property type="entry name" value="Kinase-like_dom_sf"/>
</dbReference>
<accession>A0A3S3MZX0</accession>
<dbReference type="EMBL" id="QPKB01000002">
    <property type="protein sequence ID" value="RWR78185.1"/>
    <property type="molecule type" value="Genomic_DNA"/>
</dbReference>
<keyword evidence="1" id="KW-0808">Transferase</keyword>
<organism evidence="1 2">
    <name type="scientific">Cinnamomum micranthum f. kanehirae</name>
    <dbReference type="NCBI Taxonomy" id="337451"/>
    <lineage>
        <taxon>Eukaryota</taxon>
        <taxon>Viridiplantae</taxon>
        <taxon>Streptophyta</taxon>
        <taxon>Embryophyta</taxon>
        <taxon>Tracheophyta</taxon>
        <taxon>Spermatophyta</taxon>
        <taxon>Magnoliopsida</taxon>
        <taxon>Magnoliidae</taxon>
        <taxon>Laurales</taxon>
        <taxon>Lauraceae</taxon>
        <taxon>Cinnamomum</taxon>
    </lineage>
</organism>
<dbReference type="PANTHER" id="PTHR45631:SF202">
    <property type="entry name" value="SENESCENCE-INDUCED RECEPTOR-LIKE SERINE_THREONINE-PROTEIN KINASE"/>
    <property type="match status" value="1"/>
</dbReference>
<dbReference type="SUPFAM" id="SSF56112">
    <property type="entry name" value="Protein kinase-like (PK-like)"/>
    <property type="match status" value="1"/>
</dbReference>
<keyword evidence="2" id="KW-1185">Reference proteome</keyword>
<comment type="caution">
    <text evidence="1">The sequence shown here is derived from an EMBL/GenBank/DDBJ whole genome shotgun (WGS) entry which is preliminary data.</text>
</comment>
<proteinExistence type="predicted"/>